<evidence type="ECO:0000256" key="15">
    <source>
        <dbReference type="ARBA" id="ARBA00048914"/>
    </source>
</evidence>
<evidence type="ECO:0000256" key="9">
    <source>
        <dbReference type="ARBA" id="ARBA00022857"/>
    </source>
</evidence>
<dbReference type="InterPro" id="IPR016166">
    <property type="entry name" value="FAD-bd_PCMH"/>
</dbReference>
<comment type="function">
    <text evidence="2 16">Cell wall formation.</text>
</comment>
<evidence type="ECO:0000256" key="10">
    <source>
        <dbReference type="ARBA" id="ARBA00022960"/>
    </source>
</evidence>
<dbReference type="GO" id="GO:0009252">
    <property type="term" value="P:peptidoglycan biosynthetic process"/>
    <property type="evidence" value="ECO:0007669"/>
    <property type="project" value="UniProtKB-UniRule"/>
</dbReference>
<feature type="active site" evidence="16">
    <location>
        <position position="161"/>
    </location>
</feature>
<dbReference type="GO" id="GO:0051301">
    <property type="term" value="P:cell division"/>
    <property type="evidence" value="ECO:0007669"/>
    <property type="project" value="UniProtKB-KW"/>
</dbReference>
<name>A0A1G2CIE9_9BACT</name>
<evidence type="ECO:0000256" key="16">
    <source>
        <dbReference type="HAMAP-Rule" id="MF_00037"/>
    </source>
</evidence>
<evidence type="ECO:0000256" key="1">
    <source>
        <dbReference type="ARBA" id="ARBA00001974"/>
    </source>
</evidence>
<keyword evidence="14 16" id="KW-0961">Cell wall biogenesis/degradation</keyword>
<organism evidence="18 19">
    <name type="scientific">Candidatus Liptonbacteria bacterium RIFCSPLOWO2_01_FULL_56_20</name>
    <dbReference type="NCBI Taxonomy" id="1798652"/>
    <lineage>
        <taxon>Bacteria</taxon>
        <taxon>Candidatus Liptoniibacteriota</taxon>
    </lineage>
</organism>
<keyword evidence="7 16" id="KW-0285">Flavoprotein</keyword>
<dbReference type="SUPFAM" id="SSF56194">
    <property type="entry name" value="Uridine diphospho-N-Acetylenolpyruvylglucosamine reductase, MurB, C-terminal domain"/>
    <property type="match status" value="1"/>
</dbReference>
<accession>A0A1G2CIE9</accession>
<comment type="pathway">
    <text evidence="4 16">Cell wall biogenesis; peptidoglycan biosynthesis.</text>
</comment>
<keyword evidence="11 16" id="KW-0573">Peptidoglycan synthesis</keyword>
<sequence>MPNFKENIPLDKFSSYRIGGPSRYFVEAKNERAVAQSVREAKSEDLRYFVLGGGTNLLIDDDGFDGLVLKPNINFIRQKGDTLHVGAGVLVSDLLNFTIEKGLSGLEWAGGLPGTIGGAVRGNAGAFGGETKDHIGTVQSIDADTLEHRDRNNPQCAFGYRSSYFKEAGRDEIVLDATFHLKKGNPDKIRTAVEEKISYRKERHPMEYPNIGSIFKNVPAERVPRAHRARVKDVIKTDPFPVVPTAYLISEAGLKGVSSGGAMISPKHPNFIVNVLHARAADVRALIALIKSEVKKKFGIELEEEVVYVSS</sequence>
<comment type="similarity">
    <text evidence="16">Belongs to the MurB family.</text>
</comment>
<dbReference type="Pfam" id="PF02873">
    <property type="entry name" value="MurB_C"/>
    <property type="match status" value="1"/>
</dbReference>
<gene>
    <name evidence="16" type="primary">murB</name>
    <name evidence="18" type="ORF">A3A43_01770</name>
</gene>
<keyword evidence="6 16" id="KW-0132">Cell division</keyword>
<dbReference type="HAMAP" id="MF_00037">
    <property type="entry name" value="MurB"/>
    <property type="match status" value="1"/>
</dbReference>
<comment type="catalytic activity">
    <reaction evidence="15 16">
        <text>UDP-N-acetyl-alpha-D-muramate + NADP(+) = UDP-N-acetyl-3-O-(1-carboxyvinyl)-alpha-D-glucosamine + NADPH + H(+)</text>
        <dbReference type="Rhea" id="RHEA:12248"/>
        <dbReference type="ChEBI" id="CHEBI:15378"/>
        <dbReference type="ChEBI" id="CHEBI:57783"/>
        <dbReference type="ChEBI" id="CHEBI:58349"/>
        <dbReference type="ChEBI" id="CHEBI:68483"/>
        <dbReference type="ChEBI" id="CHEBI:70757"/>
        <dbReference type="EC" id="1.3.1.98"/>
    </reaction>
</comment>
<evidence type="ECO:0000256" key="11">
    <source>
        <dbReference type="ARBA" id="ARBA00022984"/>
    </source>
</evidence>
<reference evidence="18 19" key="1">
    <citation type="journal article" date="2016" name="Nat. Commun.">
        <title>Thousands of microbial genomes shed light on interconnected biogeochemical processes in an aquifer system.</title>
        <authorList>
            <person name="Anantharaman K."/>
            <person name="Brown C.T."/>
            <person name="Hug L.A."/>
            <person name="Sharon I."/>
            <person name="Castelle C.J."/>
            <person name="Probst A.J."/>
            <person name="Thomas B.C."/>
            <person name="Singh A."/>
            <person name="Wilkins M.J."/>
            <person name="Karaoz U."/>
            <person name="Brodie E.L."/>
            <person name="Williams K.H."/>
            <person name="Hubbard S.S."/>
            <person name="Banfield J.F."/>
        </authorList>
    </citation>
    <scope>NUCLEOTIDE SEQUENCE [LARGE SCALE GENOMIC DNA]</scope>
</reference>
<evidence type="ECO:0000256" key="14">
    <source>
        <dbReference type="ARBA" id="ARBA00023316"/>
    </source>
</evidence>
<evidence type="ECO:0000256" key="12">
    <source>
        <dbReference type="ARBA" id="ARBA00023002"/>
    </source>
</evidence>
<feature type="active site" description="Proton donor" evidence="16">
    <location>
        <position position="213"/>
    </location>
</feature>
<dbReference type="Gene3D" id="3.30.465.10">
    <property type="match status" value="1"/>
</dbReference>
<dbReference type="GO" id="GO:0008762">
    <property type="term" value="F:UDP-N-acetylmuramate dehydrogenase activity"/>
    <property type="evidence" value="ECO:0007669"/>
    <property type="project" value="UniProtKB-UniRule"/>
</dbReference>
<dbReference type="EC" id="1.3.1.98" evidence="16"/>
<dbReference type="Gene3D" id="3.30.43.10">
    <property type="entry name" value="Uridine Diphospho-n-acetylenolpyruvylglucosamine Reductase, domain 2"/>
    <property type="match status" value="1"/>
</dbReference>
<dbReference type="Proteomes" id="UP000178495">
    <property type="component" value="Unassembled WGS sequence"/>
</dbReference>
<feature type="domain" description="FAD-binding PCMH-type" evidence="17">
    <location>
        <begin position="17"/>
        <end position="184"/>
    </location>
</feature>
<evidence type="ECO:0000256" key="13">
    <source>
        <dbReference type="ARBA" id="ARBA00023306"/>
    </source>
</evidence>
<dbReference type="PROSITE" id="PS51387">
    <property type="entry name" value="FAD_PCMH"/>
    <property type="match status" value="1"/>
</dbReference>
<dbReference type="SUPFAM" id="SSF56176">
    <property type="entry name" value="FAD-binding/transporter-associated domain-like"/>
    <property type="match status" value="1"/>
</dbReference>
<dbReference type="GO" id="GO:0071555">
    <property type="term" value="P:cell wall organization"/>
    <property type="evidence" value="ECO:0007669"/>
    <property type="project" value="UniProtKB-KW"/>
</dbReference>
<dbReference type="InterPro" id="IPR016169">
    <property type="entry name" value="FAD-bd_PCMH_sub2"/>
</dbReference>
<dbReference type="NCBIfam" id="NF010480">
    <property type="entry name" value="PRK13905.1"/>
    <property type="match status" value="1"/>
</dbReference>
<dbReference type="GO" id="GO:0008360">
    <property type="term" value="P:regulation of cell shape"/>
    <property type="evidence" value="ECO:0007669"/>
    <property type="project" value="UniProtKB-KW"/>
</dbReference>
<keyword evidence="13 16" id="KW-0131">Cell cycle</keyword>
<dbReference type="PANTHER" id="PTHR21071">
    <property type="entry name" value="UDP-N-ACETYLENOLPYRUVOYLGLUCOSAMINE REDUCTASE"/>
    <property type="match status" value="1"/>
</dbReference>
<comment type="caution">
    <text evidence="18">The sequence shown here is derived from an EMBL/GenBank/DDBJ whole genome shotgun (WGS) entry which is preliminary data.</text>
</comment>
<dbReference type="NCBIfam" id="TIGR00179">
    <property type="entry name" value="murB"/>
    <property type="match status" value="1"/>
</dbReference>
<keyword evidence="12 16" id="KW-0560">Oxidoreductase</keyword>
<keyword evidence="5 16" id="KW-0963">Cytoplasm</keyword>
<dbReference type="Gene3D" id="3.90.78.10">
    <property type="entry name" value="UDP-N-acetylenolpyruvoylglucosamine reductase, C-terminal domain"/>
    <property type="match status" value="1"/>
</dbReference>
<keyword evidence="9 16" id="KW-0521">NADP</keyword>
<evidence type="ECO:0000256" key="8">
    <source>
        <dbReference type="ARBA" id="ARBA00022827"/>
    </source>
</evidence>
<dbReference type="Pfam" id="PF01565">
    <property type="entry name" value="FAD_binding_4"/>
    <property type="match status" value="1"/>
</dbReference>
<dbReference type="InterPro" id="IPR036318">
    <property type="entry name" value="FAD-bd_PCMH-like_sf"/>
</dbReference>
<dbReference type="InterPro" id="IPR006094">
    <property type="entry name" value="Oxid_FAD_bind_N"/>
</dbReference>
<proteinExistence type="inferred from homology"/>
<feature type="active site" evidence="16">
    <location>
        <position position="305"/>
    </location>
</feature>
<dbReference type="AlphaFoldDB" id="A0A1G2CIE9"/>
<evidence type="ECO:0000256" key="7">
    <source>
        <dbReference type="ARBA" id="ARBA00022630"/>
    </source>
</evidence>
<dbReference type="GO" id="GO:0005829">
    <property type="term" value="C:cytosol"/>
    <property type="evidence" value="ECO:0007669"/>
    <property type="project" value="TreeGrafter"/>
</dbReference>
<dbReference type="EMBL" id="MHLC01000019">
    <property type="protein sequence ID" value="OGZ01204.1"/>
    <property type="molecule type" value="Genomic_DNA"/>
</dbReference>
<evidence type="ECO:0000256" key="4">
    <source>
        <dbReference type="ARBA" id="ARBA00004752"/>
    </source>
</evidence>
<dbReference type="InterPro" id="IPR016167">
    <property type="entry name" value="FAD-bd_PCMH_sub1"/>
</dbReference>
<comment type="cofactor">
    <cofactor evidence="1 16">
        <name>FAD</name>
        <dbReference type="ChEBI" id="CHEBI:57692"/>
    </cofactor>
</comment>
<dbReference type="InterPro" id="IPR036635">
    <property type="entry name" value="MurB_C_sf"/>
</dbReference>
<dbReference type="GO" id="GO:0071949">
    <property type="term" value="F:FAD binding"/>
    <property type="evidence" value="ECO:0007669"/>
    <property type="project" value="InterPro"/>
</dbReference>
<protein>
    <recommendedName>
        <fullName evidence="16">UDP-N-acetylenolpyruvoylglucosamine reductase</fullName>
        <ecNumber evidence="16">1.3.1.98</ecNumber>
    </recommendedName>
    <alternativeName>
        <fullName evidence="16">UDP-N-acetylmuramate dehydrogenase</fullName>
    </alternativeName>
</protein>
<dbReference type="UniPathway" id="UPA00219"/>
<dbReference type="PANTHER" id="PTHR21071:SF4">
    <property type="entry name" value="UDP-N-ACETYLENOLPYRUVOYLGLUCOSAMINE REDUCTASE"/>
    <property type="match status" value="1"/>
</dbReference>
<dbReference type="STRING" id="1798652.A3A43_01770"/>
<evidence type="ECO:0000256" key="3">
    <source>
        <dbReference type="ARBA" id="ARBA00004496"/>
    </source>
</evidence>
<evidence type="ECO:0000256" key="6">
    <source>
        <dbReference type="ARBA" id="ARBA00022618"/>
    </source>
</evidence>
<keyword evidence="8 16" id="KW-0274">FAD</keyword>
<evidence type="ECO:0000256" key="2">
    <source>
        <dbReference type="ARBA" id="ARBA00003921"/>
    </source>
</evidence>
<evidence type="ECO:0000256" key="5">
    <source>
        <dbReference type="ARBA" id="ARBA00022490"/>
    </source>
</evidence>
<dbReference type="InterPro" id="IPR003170">
    <property type="entry name" value="MurB"/>
</dbReference>
<evidence type="ECO:0000259" key="17">
    <source>
        <dbReference type="PROSITE" id="PS51387"/>
    </source>
</evidence>
<dbReference type="InterPro" id="IPR011601">
    <property type="entry name" value="MurB_C"/>
</dbReference>
<keyword evidence="10 16" id="KW-0133">Cell shape</keyword>
<evidence type="ECO:0000313" key="19">
    <source>
        <dbReference type="Proteomes" id="UP000178495"/>
    </source>
</evidence>
<evidence type="ECO:0000313" key="18">
    <source>
        <dbReference type="EMBL" id="OGZ01204.1"/>
    </source>
</evidence>
<comment type="subcellular location">
    <subcellularLocation>
        <location evidence="3 16">Cytoplasm</location>
    </subcellularLocation>
</comment>